<dbReference type="InterPro" id="IPR001387">
    <property type="entry name" value="Cro/C1-type_HTH"/>
</dbReference>
<proteinExistence type="predicted"/>
<sequence>MVLADRLRAHRENKGLSQAAVATKLNISRQSVSKWETGKGYPDIDNLVLLSKIYEVSIDELVQENKVLKKKIEENNQTIDEHRKKLDWIHHPGLEEKDEGLLLLIVVIGLSIAAPLGLFIAPIIMKRNKKSNTFYMLINIVSVCCILINLYFMFIMVGDYLLWDQKIEVNYTPDP</sequence>
<name>A0ABQ1P6H2_9ENTE</name>
<dbReference type="InterPro" id="IPR010982">
    <property type="entry name" value="Lambda_DNA-bd_dom_sf"/>
</dbReference>
<dbReference type="PANTHER" id="PTHR46558">
    <property type="entry name" value="TRACRIPTIONAL REGULATORY PROTEIN-RELATED-RELATED"/>
    <property type="match status" value="1"/>
</dbReference>
<dbReference type="SUPFAM" id="SSF47413">
    <property type="entry name" value="lambda repressor-like DNA-binding domains"/>
    <property type="match status" value="1"/>
</dbReference>
<dbReference type="SMART" id="SM00530">
    <property type="entry name" value="HTH_XRE"/>
    <property type="match status" value="1"/>
</dbReference>
<organism evidence="5 6">
    <name type="scientific">Enterococcus wangshanyuanii</name>
    <dbReference type="NCBI Taxonomy" id="2005703"/>
    <lineage>
        <taxon>Bacteria</taxon>
        <taxon>Bacillati</taxon>
        <taxon>Bacillota</taxon>
        <taxon>Bacilli</taxon>
        <taxon>Lactobacillales</taxon>
        <taxon>Enterococcaceae</taxon>
        <taxon>Enterococcus</taxon>
    </lineage>
</organism>
<reference evidence="6" key="1">
    <citation type="journal article" date="2019" name="Int. J. Syst. Evol. Microbiol.">
        <title>The Global Catalogue of Microorganisms (GCM) 10K type strain sequencing project: providing services to taxonomists for standard genome sequencing and annotation.</title>
        <authorList>
            <consortium name="The Broad Institute Genomics Platform"/>
            <consortium name="The Broad Institute Genome Sequencing Center for Infectious Disease"/>
            <person name="Wu L."/>
            <person name="Ma J."/>
        </authorList>
    </citation>
    <scope>NUCLEOTIDE SEQUENCE [LARGE SCALE GENOMIC DNA]</scope>
    <source>
        <strain evidence="6">CGMCC 1.15942</strain>
    </source>
</reference>
<feature type="transmembrane region" description="Helical" evidence="3">
    <location>
        <begin position="136"/>
        <end position="157"/>
    </location>
</feature>
<dbReference type="CDD" id="cd00093">
    <property type="entry name" value="HTH_XRE"/>
    <property type="match status" value="1"/>
</dbReference>
<accession>A0ABQ1P6H2</accession>
<protein>
    <recommendedName>
        <fullName evidence="4">HTH cro/C1-type domain-containing protein</fullName>
    </recommendedName>
</protein>
<keyword evidence="1" id="KW-0238">DNA-binding</keyword>
<evidence type="ECO:0000256" key="1">
    <source>
        <dbReference type="ARBA" id="ARBA00023125"/>
    </source>
</evidence>
<keyword evidence="3" id="KW-0812">Transmembrane</keyword>
<dbReference type="Gene3D" id="1.10.260.40">
    <property type="entry name" value="lambda repressor-like DNA-binding domains"/>
    <property type="match status" value="1"/>
</dbReference>
<dbReference type="RefSeq" id="WP_088270180.1">
    <property type="nucleotide sequence ID" value="NZ_BMKI01000004.1"/>
</dbReference>
<gene>
    <name evidence="5" type="ORF">GCM10011573_22110</name>
</gene>
<comment type="caution">
    <text evidence="5">The sequence shown here is derived from an EMBL/GenBank/DDBJ whole genome shotgun (WGS) entry which is preliminary data.</text>
</comment>
<feature type="domain" description="HTH cro/C1-type" evidence="4">
    <location>
        <begin position="7"/>
        <end position="61"/>
    </location>
</feature>
<keyword evidence="3" id="KW-1133">Transmembrane helix</keyword>
<feature type="coiled-coil region" evidence="2">
    <location>
        <begin position="58"/>
        <end position="85"/>
    </location>
</feature>
<dbReference type="Proteomes" id="UP000630615">
    <property type="component" value="Unassembled WGS sequence"/>
</dbReference>
<dbReference type="PANTHER" id="PTHR46558:SF13">
    <property type="entry name" value="HTH-TYPE TRANSCRIPTIONAL REGULATOR IMMR"/>
    <property type="match status" value="1"/>
</dbReference>
<feature type="transmembrane region" description="Helical" evidence="3">
    <location>
        <begin position="101"/>
        <end position="124"/>
    </location>
</feature>
<dbReference type="EMBL" id="BMKI01000004">
    <property type="protein sequence ID" value="GGC92103.1"/>
    <property type="molecule type" value="Genomic_DNA"/>
</dbReference>
<dbReference type="PROSITE" id="PS50943">
    <property type="entry name" value="HTH_CROC1"/>
    <property type="match status" value="1"/>
</dbReference>
<evidence type="ECO:0000256" key="2">
    <source>
        <dbReference type="SAM" id="Coils"/>
    </source>
</evidence>
<keyword evidence="2" id="KW-0175">Coiled coil</keyword>
<dbReference type="Pfam" id="PF01381">
    <property type="entry name" value="HTH_3"/>
    <property type="match status" value="1"/>
</dbReference>
<evidence type="ECO:0000313" key="6">
    <source>
        <dbReference type="Proteomes" id="UP000630615"/>
    </source>
</evidence>
<evidence type="ECO:0000259" key="4">
    <source>
        <dbReference type="PROSITE" id="PS50943"/>
    </source>
</evidence>
<evidence type="ECO:0000313" key="5">
    <source>
        <dbReference type="EMBL" id="GGC92103.1"/>
    </source>
</evidence>
<keyword evidence="3" id="KW-0472">Membrane</keyword>
<evidence type="ECO:0000256" key="3">
    <source>
        <dbReference type="SAM" id="Phobius"/>
    </source>
</evidence>
<keyword evidence="6" id="KW-1185">Reference proteome</keyword>